<accession>A0ABP1A6R4</accession>
<keyword evidence="3" id="KW-1185">Reference proteome</keyword>
<name>A0ABP1A6R4_9BRYO</name>
<feature type="region of interest" description="Disordered" evidence="1">
    <location>
        <begin position="1"/>
        <end position="20"/>
    </location>
</feature>
<dbReference type="Proteomes" id="UP001497522">
    <property type="component" value="Chromosome 1"/>
</dbReference>
<feature type="compositionally biased region" description="Polar residues" evidence="1">
    <location>
        <begin position="1"/>
        <end position="16"/>
    </location>
</feature>
<sequence>MTSVSWTWRASPNSPSLRDGRQIAFSGRHNHYFCVLDMARKSKLPEPCVPVPIDEQIHGSYVAVHNRGPRRMKSTDRLHCLKSEMNTKRPA</sequence>
<protein>
    <submittedName>
        <fullName evidence="2">Uncharacterized protein</fullName>
    </submittedName>
</protein>
<evidence type="ECO:0000313" key="2">
    <source>
        <dbReference type="EMBL" id="CAK9858216.1"/>
    </source>
</evidence>
<proteinExistence type="predicted"/>
<gene>
    <name evidence="2" type="ORF">CSSPJE1EN2_LOCUS1211</name>
</gene>
<organism evidence="2 3">
    <name type="scientific">Sphagnum jensenii</name>
    <dbReference type="NCBI Taxonomy" id="128206"/>
    <lineage>
        <taxon>Eukaryota</taxon>
        <taxon>Viridiplantae</taxon>
        <taxon>Streptophyta</taxon>
        <taxon>Embryophyta</taxon>
        <taxon>Bryophyta</taxon>
        <taxon>Sphagnophytina</taxon>
        <taxon>Sphagnopsida</taxon>
        <taxon>Sphagnales</taxon>
        <taxon>Sphagnaceae</taxon>
        <taxon>Sphagnum</taxon>
    </lineage>
</organism>
<dbReference type="EMBL" id="OZ023702">
    <property type="protein sequence ID" value="CAK9858216.1"/>
    <property type="molecule type" value="Genomic_DNA"/>
</dbReference>
<reference evidence="2 3" key="1">
    <citation type="submission" date="2024-03" db="EMBL/GenBank/DDBJ databases">
        <authorList>
            <consortium name="ELIXIR-Norway"/>
            <consortium name="Elixir Norway"/>
        </authorList>
    </citation>
    <scope>NUCLEOTIDE SEQUENCE [LARGE SCALE GENOMIC DNA]</scope>
</reference>
<evidence type="ECO:0000256" key="1">
    <source>
        <dbReference type="SAM" id="MobiDB-lite"/>
    </source>
</evidence>
<evidence type="ECO:0000313" key="3">
    <source>
        <dbReference type="Proteomes" id="UP001497522"/>
    </source>
</evidence>